<reference evidence="1" key="2">
    <citation type="submission" date="2023-06" db="EMBL/GenBank/DDBJ databases">
        <authorList>
            <person name="Kobayashi Y."/>
            <person name="Kayamori A."/>
            <person name="Aoki K."/>
            <person name="Shiwa Y."/>
            <person name="Fujita N."/>
            <person name="Sugita T."/>
            <person name="Iwasaki W."/>
            <person name="Tanaka N."/>
            <person name="Takashima M."/>
        </authorList>
    </citation>
    <scope>NUCLEOTIDE SEQUENCE</scope>
    <source>
        <strain evidence="1">HIS016</strain>
    </source>
</reference>
<accession>A0AAD3TZU3</accession>
<evidence type="ECO:0000313" key="1">
    <source>
        <dbReference type="EMBL" id="GMK59611.1"/>
    </source>
</evidence>
<dbReference type="EMBL" id="BTCM01000008">
    <property type="protein sequence ID" value="GMK59611.1"/>
    <property type="molecule type" value="Genomic_DNA"/>
</dbReference>
<dbReference type="AlphaFoldDB" id="A0AAD3TZU3"/>
<sequence>MDDHRARYNVIACTVWERTQAGDTDFTDFHDILLALIYENEIIEAIRYEFDQRFIALTDRLGQHTDLKDFGLADCFRCLDAADTICQALDDLAQAVFNMCRNYEGRDKDQGQNKDSDKLGDFAAGMAKLCLDEEDHTAAEEEEEEEEL</sequence>
<protein>
    <submittedName>
        <fullName evidence="1">Uncharacterized protein</fullName>
    </submittedName>
</protein>
<evidence type="ECO:0000313" key="2">
    <source>
        <dbReference type="Proteomes" id="UP001222932"/>
    </source>
</evidence>
<proteinExistence type="predicted"/>
<organism evidence="1 2">
    <name type="scientific">Cutaneotrichosporon spelunceum</name>
    <dbReference type="NCBI Taxonomy" id="1672016"/>
    <lineage>
        <taxon>Eukaryota</taxon>
        <taxon>Fungi</taxon>
        <taxon>Dikarya</taxon>
        <taxon>Basidiomycota</taxon>
        <taxon>Agaricomycotina</taxon>
        <taxon>Tremellomycetes</taxon>
        <taxon>Trichosporonales</taxon>
        <taxon>Trichosporonaceae</taxon>
        <taxon>Cutaneotrichosporon</taxon>
    </lineage>
</organism>
<name>A0AAD3TZU3_9TREE</name>
<keyword evidence="2" id="KW-1185">Reference proteome</keyword>
<reference evidence="1" key="1">
    <citation type="journal article" date="2023" name="BMC Genomics">
        <title>Chromosome-level genome assemblies of Cutaneotrichosporon spp. (Trichosporonales, Basidiomycota) reveal imbalanced evolution between nucleotide sequences and chromosome synteny.</title>
        <authorList>
            <person name="Kobayashi Y."/>
            <person name="Kayamori A."/>
            <person name="Aoki K."/>
            <person name="Shiwa Y."/>
            <person name="Matsutani M."/>
            <person name="Fujita N."/>
            <person name="Sugita T."/>
            <person name="Iwasaki W."/>
            <person name="Tanaka N."/>
            <person name="Takashima M."/>
        </authorList>
    </citation>
    <scope>NUCLEOTIDE SEQUENCE</scope>
    <source>
        <strain evidence="1">HIS016</strain>
    </source>
</reference>
<gene>
    <name evidence="1" type="ORF">CspeluHIS016_0802170</name>
</gene>
<dbReference type="Proteomes" id="UP001222932">
    <property type="component" value="Unassembled WGS sequence"/>
</dbReference>
<comment type="caution">
    <text evidence="1">The sequence shown here is derived from an EMBL/GenBank/DDBJ whole genome shotgun (WGS) entry which is preliminary data.</text>
</comment>